<comment type="caution">
    <text evidence="1">The sequence shown here is derived from an EMBL/GenBank/DDBJ whole genome shotgun (WGS) entry which is preliminary data.</text>
</comment>
<name>A0A812L4Q6_9DINO</name>
<dbReference type="CDD" id="cd17039">
    <property type="entry name" value="Ubl_ubiquitin_like"/>
    <property type="match status" value="1"/>
</dbReference>
<dbReference type="AlphaFoldDB" id="A0A812L4Q6"/>
<organism evidence="1 2">
    <name type="scientific">Symbiodinium natans</name>
    <dbReference type="NCBI Taxonomy" id="878477"/>
    <lineage>
        <taxon>Eukaryota</taxon>
        <taxon>Sar</taxon>
        <taxon>Alveolata</taxon>
        <taxon>Dinophyceae</taxon>
        <taxon>Suessiales</taxon>
        <taxon>Symbiodiniaceae</taxon>
        <taxon>Symbiodinium</taxon>
    </lineage>
</organism>
<dbReference type="EMBL" id="CAJNDS010000935">
    <property type="protein sequence ID" value="CAE7241352.1"/>
    <property type="molecule type" value="Genomic_DNA"/>
</dbReference>
<dbReference type="Proteomes" id="UP000604046">
    <property type="component" value="Unassembled WGS sequence"/>
</dbReference>
<sequence>MSDAEPDYKALYFAELRRSQALSFVIRDGWQHSIVLPSNAETQAMLQRFIVDGEAKMYEAKKQLAFLNARDFTVMATYKNLFATINAEPFWTLKALKVAIASAFGIGWHVFYIFEGIGEMENNSKRLSTLIPRKGCVVHLLDQGDRYQPAAPQPTFDDLSYPEASRLRGLRVERNIESYMRSSAPVAPKSKAKAKAVVAPAEGN</sequence>
<proteinExistence type="predicted"/>
<evidence type="ECO:0000313" key="2">
    <source>
        <dbReference type="Proteomes" id="UP000604046"/>
    </source>
</evidence>
<evidence type="ECO:0000313" key="1">
    <source>
        <dbReference type="EMBL" id="CAE7241352.1"/>
    </source>
</evidence>
<protein>
    <submittedName>
        <fullName evidence="1">Uncharacterized protein</fullName>
    </submittedName>
</protein>
<keyword evidence="2" id="KW-1185">Reference proteome</keyword>
<accession>A0A812L4Q6</accession>
<reference evidence="1" key="1">
    <citation type="submission" date="2021-02" db="EMBL/GenBank/DDBJ databases">
        <authorList>
            <person name="Dougan E. K."/>
            <person name="Rhodes N."/>
            <person name="Thang M."/>
            <person name="Chan C."/>
        </authorList>
    </citation>
    <scope>NUCLEOTIDE SEQUENCE</scope>
</reference>
<gene>
    <name evidence="1" type="ORF">SNAT2548_LOCUS10900</name>
</gene>